<dbReference type="CDD" id="cd03044">
    <property type="entry name" value="GST_N_EF1Bgamma"/>
    <property type="match status" value="1"/>
</dbReference>
<dbReference type="InterPro" id="IPR036282">
    <property type="entry name" value="Glutathione-S-Trfase_C_sf"/>
</dbReference>
<dbReference type="AlphaFoldDB" id="A0A653D997"/>
<evidence type="ECO:0000313" key="10">
    <source>
        <dbReference type="EMBL" id="VEN56732.1"/>
    </source>
</evidence>
<dbReference type="Proteomes" id="UP000410492">
    <property type="component" value="Unassembled WGS sequence"/>
</dbReference>
<dbReference type="InterPro" id="IPR036249">
    <property type="entry name" value="Thioredoxin-like_sf"/>
</dbReference>
<feature type="region of interest" description="Disordered" evidence="6">
    <location>
        <begin position="213"/>
        <end position="276"/>
    </location>
</feature>
<evidence type="ECO:0000256" key="6">
    <source>
        <dbReference type="SAM" id="MobiDB-lite"/>
    </source>
</evidence>
<dbReference type="SUPFAM" id="SSF47616">
    <property type="entry name" value="GST C-terminal domain-like"/>
    <property type="match status" value="1"/>
</dbReference>
<evidence type="ECO:0000256" key="3">
    <source>
        <dbReference type="ARBA" id="ARBA00022917"/>
    </source>
</evidence>
<dbReference type="SMART" id="SM01183">
    <property type="entry name" value="EF1G"/>
    <property type="match status" value="1"/>
</dbReference>
<proteinExistence type="predicted"/>
<dbReference type="Gene3D" id="3.30.70.1010">
    <property type="entry name" value="Translation elongation factor EF1B, gamma chain, conserved domain"/>
    <property type="match status" value="1"/>
</dbReference>
<organism evidence="10 11">
    <name type="scientific">Callosobruchus maculatus</name>
    <name type="common">Southern cowpea weevil</name>
    <name type="synonym">Pulse bruchid</name>
    <dbReference type="NCBI Taxonomy" id="64391"/>
    <lineage>
        <taxon>Eukaryota</taxon>
        <taxon>Metazoa</taxon>
        <taxon>Ecdysozoa</taxon>
        <taxon>Arthropoda</taxon>
        <taxon>Hexapoda</taxon>
        <taxon>Insecta</taxon>
        <taxon>Pterygota</taxon>
        <taxon>Neoptera</taxon>
        <taxon>Endopterygota</taxon>
        <taxon>Coleoptera</taxon>
        <taxon>Polyphaga</taxon>
        <taxon>Cucujiformia</taxon>
        <taxon>Chrysomeloidea</taxon>
        <taxon>Chrysomelidae</taxon>
        <taxon>Bruchinae</taxon>
        <taxon>Bruchini</taxon>
        <taxon>Callosobruchus</taxon>
    </lineage>
</organism>
<dbReference type="PROSITE" id="PS50405">
    <property type="entry name" value="GST_CTER"/>
    <property type="match status" value="1"/>
</dbReference>
<dbReference type="Pfam" id="PF00647">
    <property type="entry name" value="EF1G"/>
    <property type="match status" value="1"/>
</dbReference>
<dbReference type="GO" id="GO:0005634">
    <property type="term" value="C:nucleus"/>
    <property type="evidence" value="ECO:0007669"/>
    <property type="project" value="TreeGrafter"/>
</dbReference>
<name>A0A653D997_CALMS</name>
<evidence type="ECO:0000259" key="7">
    <source>
        <dbReference type="PROSITE" id="PS50040"/>
    </source>
</evidence>
<dbReference type="InterPro" id="IPR004045">
    <property type="entry name" value="Glutathione_S-Trfase_N"/>
</dbReference>
<dbReference type="FunFam" id="1.20.1050.10:FF:000006">
    <property type="entry name" value="Elongation factor 1 gamma"/>
    <property type="match status" value="1"/>
</dbReference>
<dbReference type="PROSITE" id="PS50040">
    <property type="entry name" value="EF1G_C"/>
    <property type="match status" value="1"/>
</dbReference>
<sequence>MAAGTLYSYPDNFRAAKALIAAQYSRANVKLAPNFVFGETNKTKEFIQKFPGGKVPAFEGNDGKCLQDSNAIAYYVANDQLRGKTEYDRSRILQWIGFAEGEILPAACAWVFPVLGIIKIEPGTQEAFNRAKGDMKDALSLLNSHLLTHTFLVGERITLADIIVACNLLNPYKYVLDPNFRKVFVNVNRWFNTLIHQQEFKAVLGDVTLCSKPPQLQSSPAQDATCNAVDKSGDNMDKNSKKKGKSKKKEEKKDKKQQPAKKETPKKEKEAEEEMDAADALLAEEPESKDPFDEMPKGTFNIDDFKRFYSNEDEKKSIPYFWEKFDPENYSIWYCEYKYPEELAKVFMSCNLITGMYQRLDKMRKQAFASVCLFGEDNNSSISGIWVWRGHELAFKLSPDWQIDYESYDWKKLDPNNEETKKLVEQFLSWTGTDKQGRKFNQGKIFK</sequence>
<evidence type="ECO:0000256" key="2">
    <source>
        <dbReference type="ARBA" id="ARBA00022768"/>
    </source>
</evidence>
<accession>A0A653D997</accession>
<dbReference type="GO" id="GO:0005737">
    <property type="term" value="C:cytoplasm"/>
    <property type="evidence" value="ECO:0007669"/>
    <property type="project" value="TreeGrafter"/>
</dbReference>
<dbReference type="Pfam" id="PF02798">
    <property type="entry name" value="GST_N"/>
    <property type="match status" value="1"/>
</dbReference>
<feature type="compositionally biased region" description="Basic and acidic residues" evidence="6">
    <location>
        <begin position="248"/>
        <end position="270"/>
    </location>
</feature>
<feature type="domain" description="GST C-terminal" evidence="9">
    <location>
        <begin position="85"/>
        <end position="216"/>
    </location>
</feature>
<dbReference type="Gene3D" id="3.40.30.10">
    <property type="entry name" value="Glutaredoxin"/>
    <property type="match status" value="1"/>
</dbReference>
<evidence type="ECO:0000313" key="11">
    <source>
        <dbReference type="Proteomes" id="UP000410492"/>
    </source>
</evidence>
<dbReference type="FunFam" id="3.40.30.10:FF:000233">
    <property type="entry name" value="Elongation factor 1-gamma"/>
    <property type="match status" value="1"/>
</dbReference>
<keyword evidence="3 5" id="KW-0648">Protein biosynthesis</keyword>
<dbReference type="SUPFAM" id="SSF89942">
    <property type="entry name" value="eEF1-gamma domain"/>
    <property type="match status" value="1"/>
</dbReference>
<evidence type="ECO:0000256" key="5">
    <source>
        <dbReference type="PROSITE-ProRule" id="PRU00519"/>
    </source>
</evidence>
<dbReference type="EMBL" id="CAACVG010010837">
    <property type="protein sequence ID" value="VEN56732.1"/>
    <property type="molecule type" value="Genomic_DNA"/>
</dbReference>
<protein>
    <recommendedName>
        <fullName evidence="1">Elongation factor 1-gamma</fullName>
    </recommendedName>
    <alternativeName>
        <fullName evidence="4">eEF-1B gamma</fullName>
    </alternativeName>
</protein>
<dbReference type="InterPro" id="IPR050802">
    <property type="entry name" value="EF-GSTs"/>
</dbReference>
<dbReference type="InterPro" id="IPR036433">
    <property type="entry name" value="EF1B_G_C_sf"/>
</dbReference>
<keyword evidence="11" id="KW-1185">Reference proteome</keyword>
<dbReference type="InterPro" id="IPR040079">
    <property type="entry name" value="Glutathione_S-Trfase"/>
</dbReference>
<feature type="domain" description="EF-1-gamma C-terminal" evidence="7">
    <location>
        <begin position="288"/>
        <end position="447"/>
    </location>
</feature>
<dbReference type="InterPro" id="IPR004046">
    <property type="entry name" value="GST_C"/>
</dbReference>
<dbReference type="Gene3D" id="1.20.1050.10">
    <property type="match status" value="1"/>
</dbReference>
<reference evidence="10 11" key="1">
    <citation type="submission" date="2019-01" db="EMBL/GenBank/DDBJ databases">
        <authorList>
            <person name="Sayadi A."/>
        </authorList>
    </citation>
    <scope>NUCLEOTIDE SEQUENCE [LARGE SCALE GENOMIC DNA]</scope>
</reference>
<dbReference type="PANTHER" id="PTHR43986:SF1">
    <property type="entry name" value="ELONGATION FACTOR 1-GAMMA"/>
    <property type="match status" value="1"/>
</dbReference>
<dbReference type="FunFam" id="3.30.70.1010:FF:000001">
    <property type="entry name" value="Elongation factor 1-gamma 1"/>
    <property type="match status" value="1"/>
</dbReference>
<dbReference type="CDD" id="cd03181">
    <property type="entry name" value="GST_C_EF1Bgamma_like"/>
    <property type="match status" value="1"/>
</dbReference>
<feature type="domain" description="GST N-terminal" evidence="8">
    <location>
        <begin position="2"/>
        <end position="84"/>
    </location>
</feature>
<evidence type="ECO:0000256" key="1">
    <source>
        <dbReference type="ARBA" id="ARBA00022218"/>
    </source>
</evidence>
<evidence type="ECO:0000259" key="9">
    <source>
        <dbReference type="PROSITE" id="PS50405"/>
    </source>
</evidence>
<feature type="compositionally biased region" description="Polar residues" evidence="6">
    <location>
        <begin position="214"/>
        <end position="225"/>
    </location>
</feature>
<dbReference type="Pfam" id="PF00043">
    <property type="entry name" value="GST_C"/>
    <property type="match status" value="1"/>
</dbReference>
<evidence type="ECO:0000259" key="8">
    <source>
        <dbReference type="PROSITE" id="PS50404"/>
    </source>
</evidence>
<dbReference type="InterPro" id="IPR001662">
    <property type="entry name" value="EF1B_G_C"/>
</dbReference>
<dbReference type="PANTHER" id="PTHR43986">
    <property type="entry name" value="ELONGATION FACTOR 1-GAMMA"/>
    <property type="match status" value="1"/>
</dbReference>
<dbReference type="SUPFAM" id="SSF52833">
    <property type="entry name" value="Thioredoxin-like"/>
    <property type="match status" value="1"/>
</dbReference>
<dbReference type="OrthoDB" id="249703at2759"/>
<dbReference type="InterPro" id="IPR010987">
    <property type="entry name" value="Glutathione-S-Trfase_C-like"/>
</dbReference>
<dbReference type="SFLD" id="SFLDS00019">
    <property type="entry name" value="Glutathione_Transferase_(cytos"/>
    <property type="match status" value="1"/>
</dbReference>
<gene>
    <name evidence="10" type="ORF">CALMAC_LOCUS15549</name>
</gene>
<keyword evidence="2 5" id="KW-0251">Elongation factor</keyword>
<dbReference type="GO" id="GO:0003746">
    <property type="term" value="F:translation elongation factor activity"/>
    <property type="evidence" value="ECO:0007669"/>
    <property type="project" value="UniProtKB-UniRule"/>
</dbReference>
<evidence type="ECO:0000256" key="4">
    <source>
        <dbReference type="ARBA" id="ARBA00030426"/>
    </source>
</evidence>
<dbReference type="PROSITE" id="PS50404">
    <property type="entry name" value="GST_NTER"/>
    <property type="match status" value="1"/>
</dbReference>